<dbReference type="InterPro" id="IPR051322">
    <property type="entry name" value="AA_ABC_Transporter_Permease"/>
</dbReference>
<organism evidence="10 11">
    <name type="scientific">Clostridium scatologenes</name>
    <dbReference type="NCBI Taxonomy" id="1548"/>
    <lineage>
        <taxon>Bacteria</taxon>
        <taxon>Bacillati</taxon>
        <taxon>Bacillota</taxon>
        <taxon>Clostridia</taxon>
        <taxon>Eubacteriales</taxon>
        <taxon>Clostridiaceae</taxon>
        <taxon>Clostridium</taxon>
    </lineage>
</organism>
<feature type="transmembrane region" description="Helical" evidence="8">
    <location>
        <begin position="198"/>
        <end position="217"/>
    </location>
</feature>
<feature type="transmembrane region" description="Helical" evidence="8">
    <location>
        <begin position="27"/>
        <end position="51"/>
    </location>
</feature>
<feature type="domain" description="ABC transmembrane type-1" evidence="9">
    <location>
        <begin position="23"/>
        <end position="217"/>
    </location>
</feature>
<dbReference type="NCBIfam" id="NF008049">
    <property type="entry name" value="PRK10782.1"/>
    <property type="match status" value="1"/>
</dbReference>
<evidence type="ECO:0000256" key="5">
    <source>
        <dbReference type="ARBA" id="ARBA00022692"/>
    </source>
</evidence>
<keyword evidence="4" id="KW-1003">Cell membrane</keyword>
<evidence type="ECO:0000313" key="10">
    <source>
        <dbReference type="EMBL" id="AKA67291.1"/>
    </source>
</evidence>
<evidence type="ECO:0000256" key="6">
    <source>
        <dbReference type="ARBA" id="ARBA00022989"/>
    </source>
</evidence>
<dbReference type="STRING" id="1548.CSCA_0166"/>
<proteinExistence type="inferred from homology"/>
<keyword evidence="6 8" id="KW-1133">Transmembrane helix</keyword>
<reference evidence="10 11" key="1">
    <citation type="journal article" date="2015" name="J. Biotechnol.">
        <title>Complete genome sequence of a malodorant-producing acetogen, Clostridium scatologenes ATCC 25775(T).</title>
        <authorList>
            <person name="Zhu Z."/>
            <person name="Guo T."/>
            <person name="Zheng H."/>
            <person name="Song T."/>
            <person name="Ouyang P."/>
            <person name="Xie J."/>
        </authorList>
    </citation>
    <scope>NUCLEOTIDE SEQUENCE [LARGE SCALE GENOMIC DNA]</scope>
    <source>
        <strain evidence="10 11">ATCC 25775</strain>
    </source>
</reference>
<comment type="similarity">
    <text evidence="2">Belongs to the binding-protein-dependent transport system permease family. CysTW subfamily.</text>
</comment>
<keyword evidence="5 8" id="KW-0812">Transmembrane</keyword>
<comment type="subcellular location">
    <subcellularLocation>
        <location evidence="1 8">Cell membrane</location>
        <topology evidence="1 8">Multi-pass membrane protein</topology>
    </subcellularLocation>
</comment>
<accession>A0A0E3GPR7</accession>
<evidence type="ECO:0000256" key="7">
    <source>
        <dbReference type="ARBA" id="ARBA00023136"/>
    </source>
</evidence>
<keyword evidence="11" id="KW-1185">Reference proteome</keyword>
<dbReference type="Pfam" id="PF00528">
    <property type="entry name" value="BPD_transp_1"/>
    <property type="match status" value="1"/>
</dbReference>
<feature type="transmembrane region" description="Helical" evidence="8">
    <location>
        <begin position="72"/>
        <end position="93"/>
    </location>
</feature>
<evidence type="ECO:0000256" key="4">
    <source>
        <dbReference type="ARBA" id="ARBA00022475"/>
    </source>
</evidence>
<dbReference type="Proteomes" id="UP000033115">
    <property type="component" value="Chromosome"/>
</dbReference>
<sequence>MIEYLNNIAPNLVKLYPDMVKSLFETFYMVAISGIISAIIGVILGVTLVVTRKENILENKIINGVLAKIINIFRSIPFIILLAAIIPVTRLLVGTTIGTKGALVPLIFGCTPFFARQIESALLDIDKGVIEAAQSMGSSSLEIIFRVMLKEGLPGIIHAVTITIISLIGLSAMAGTVGGGGLGDFAIRYGYQYFQTDIMVATIIVLLIIVNIIQFLGDILSKLVTH</sequence>
<evidence type="ECO:0000256" key="2">
    <source>
        <dbReference type="ARBA" id="ARBA00007069"/>
    </source>
</evidence>
<dbReference type="GO" id="GO:0005886">
    <property type="term" value="C:plasma membrane"/>
    <property type="evidence" value="ECO:0007669"/>
    <property type="project" value="UniProtKB-SubCell"/>
</dbReference>
<evidence type="ECO:0000256" key="3">
    <source>
        <dbReference type="ARBA" id="ARBA00022448"/>
    </source>
</evidence>
<evidence type="ECO:0000256" key="1">
    <source>
        <dbReference type="ARBA" id="ARBA00004651"/>
    </source>
</evidence>
<gene>
    <name evidence="10" type="ORF">CSCA_0166</name>
</gene>
<evidence type="ECO:0000256" key="8">
    <source>
        <dbReference type="RuleBase" id="RU363032"/>
    </source>
</evidence>
<dbReference type="Gene3D" id="1.10.3720.10">
    <property type="entry name" value="MetI-like"/>
    <property type="match status" value="1"/>
</dbReference>
<dbReference type="AlphaFoldDB" id="A0A0E3GPR7"/>
<dbReference type="SUPFAM" id="SSF161098">
    <property type="entry name" value="MetI-like"/>
    <property type="match status" value="1"/>
</dbReference>
<dbReference type="KEGG" id="csq:CSCA_0166"/>
<dbReference type="PANTHER" id="PTHR30450">
    <property type="entry name" value="ABC TRANSPORTER PERMEASE"/>
    <property type="match status" value="1"/>
</dbReference>
<evidence type="ECO:0000313" key="11">
    <source>
        <dbReference type="Proteomes" id="UP000033115"/>
    </source>
</evidence>
<name>A0A0E3GPR7_CLOSL</name>
<dbReference type="GO" id="GO:0048473">
    <property type="term" value="P:D-methionine transmembrane transport"/>
    <property type="evidence" value="ECO:0007669"/>
    <property type="project" value="TreeGrafter"/>
</dbReference>
<keyword evidence="3 8" id="KW-0813">Transport</keyword>
<keyword evidence="7 8" id="KW-0472">Membrane</keyword>
<feature type="transmembrane region" description="Helical" evidence="8">
    <location>
        <begin position="156"/>
        <end position="177"/>
    </location>
</feature>
<evidence type="ECO:0000259" key="9">
    <source>
        <dbReference type="PROSITE" id="PS50928"/>
    </source>
</evidence>
<dbReference type="InterPro" id="IPR000515">
    <property type="entry name" value="MetI-like"/>
</dbReference>
<dbReference type="CDD" id="cd06261">
    <property type="entry name" value="TM_PBP2"/>
    <property type="match status" value="1"/>
</dbReference>
<dbReference type="PROSITE" id="PS50928">
    <property type="entry name" value="ABC_TM1"/>
    <property type="match status" value="1"/>
</dbReference>
<protein>
    <submittedName>
        <fullName evidence="10">Binding-protein-dependent transport systems inner membrane component</fullName>
    </submittedName>
</protein>
<dbReference type="PANTHER" id="PTHR30450:SF1">
    <property type="entry name" value="D-METHIONINE TRANSPORT SYSTEM PERMEASE PROTEIN METI-RELATED"/>
    <property type="match status" value="1"/>
</dbReference>
<dbReference type="HOGENOM" id="CLU_077375_0_1_9"/>
<dbReference type="RefSeq" id="WP_029162449.1">
    <property type="nucleotide sequence ID" value="NZ_CP009933.1"/>
</dbReference>
<dbReference type="InterPro" id="IPR035906">
    <property type="entry name" value="MetI-like_sf"/>
</dbReference>
<dbReference type="EMBL" id="CP009933">
    <property type="protein sequence ID" value="AKA67291.1"/>
    <property type="molecule type" value="Genomic_DNA"/>
</dbReference>
<dbReference type="FunFam" id="1.10.3720.10:FF:000002">
    <property type="entry name" value="D-methionine ABC transporter permease MetI"/>
    <property type="match status" value="1"/>
</dbReference>